<dbReference type="EMBL" id="FJOG01000008">
    <property type="protein sequence ID" value="CZR56728.1"/>
    <property type="molecule type" value="Genomic_DNA"/>
</dbReference>
<dbReference type="Proteomes" id="UP000184330">
    <property type="component" value="Unassembled WGS sequence"/>
</dbReference>
<reference evidence="1 2" key="1">
    <citation type="submission" date="2016-03" db="EMBL/GenBank/DDBJ databases">
        <authorList>
            <person name="Ploux O."/>
        </authorList>
    </citation>
    <scope>NUCLEOTIDE SEQUENCE [LARGE SCALE GENOMIC DNA]</scope>
    <source>
        <strain evidence="1 2">UAMH 11012</strain>
    </source>
</reference>
<dbReference type="AlphaFoldDB" id="A0A1L7WVC0"/>
<keyword evidence="2" id="KW-1185">Reference proteome</keyword>
<sequence length="309" mass="33999">MYFQTYLNTAATAALSWSQLFWGNGGYHPHHPHHEVDYYARNLKTIQSIYNLTVFPNNLPIITNGSSAVPPNLFSANATGRVSPLGNFTSFEDSIEYFFALALVPQPPAFSVFSKAEIVSFSSGCPEVAASVVYLETRVWTGNASDPGPYLSTLKQIAFWRFDKNGAVQDYDAWVPNLNDWNFLAEGKLDFTNPAVQAGQISQKLCPAIQQLCIGSNQQYTDVNQCISTLTQKPFGTFDEAWGDNVVCRSVHVILAQVNPNTHCPHVGPTGGGKCVDESYNEGYFNDAELFGRPLGDVFKCDAKGGRGW</sequence>
<protein>
    <submittedName>
        <fullName evidence="1">Uncharacterized protein</fullName>
    </submittedName>
</protein>
<evidence type="ECO:0000313" key="1">
    <source>
        <dbReference type="EMBL" id="CZR56728.1"/>
    </source>
</evidence>
<organism evidence="1 2">
    <name type="scientific">Phialocephala subalpina</name>
    <dbReference type="NCBI Taxonomy" id="576137"/>
    <lineage>
        <taxon>Eukaryota</taxon>
        <taxon>Fungi</taxon>
        <taxon>Dikarya</taxon>
        <taxon>Ascomycota</taxon>
        <taxon>Pezizomycotina</taxon>
        <taxon>Leotiomycetes</taxon>
        <taxon>Helotiales</taxon>
        <taxon>Mollisiaceae</taxon>
        <taxon>Phialocephala</taxon>
        <taxon>Phialocephala fortinii species complex</taxon>
    </lineage>
</organism>
<name>A0A1L7WVC0_9HELO</name>
<proteinExistence type="predicted"/>
<evidence type="ECO:0000313" key="2">
    <source>
        <dbReference type="Proteomes" id="UP000184330"/>
    </source>
</evidence>
<dbReference type="OrthoDB" id="10010954at2759"/>
<accession>A0A1L7WVC0</accession>
<gene>
    <name evidence="1" type="ORF">PAC_06617</name>
</gene>